<comment type="caution">
    <text evidence="1">The sequence shown here is derived from an EMBL/GenBank/DDBJ whole genome shotgun (WGS) entry which is preliminary data.</text>
</comment>
<proteinExistence type="predicted"/>
<evidence type="ECO:0000313" key="1">
    <source>
        <dbReference type="EMBL" id="GER35188.1"/>
    </source>
</evidence>
<dbReference type="EMBL" id="BKCP01004960">
    <property type="protein sequence ID" value="GER35188.1"/>
    <property type="molecule type" value="Genomic_DNA"/>
</dbReference>
<accession>A0A5A7PRB3</accession>
<name>A0A5A7PRB3_STRAF</name>
<keyword evidence="2" id="KW-1185">Reference proteome</keyword>
<dbReference type="Proteomes" id="UP000325081">
    <property type="component" value="Unassembled WGS sequence"/>
</dbReference>
<evidence type="ECO:0000313" key="2">
    <source>
        <dbReference type="Proteomes" id="UP000325081"/>
    </source>
</evidence>
<protein>
    <submittedName>
        <fullName evidence="1">Sequence-specific DNA binding transcription factors</fullName>
    </submittedName>
</protein>
<reference evidence="2" key="1">
    <citation type="journal article" date="2019" name="Curr. Biol.">
        <title>Genome Sequence of Striga asiatica Provides Insight into the Evolution of Plant Parasitism.</title>
        <authorList>
            <person name="Yoshida S."/>
            <person name="Kim S."/>
            <person name="Wafula E.K."/>
            <person name="Tanskanen J."/>
            <person name="Kim Y.M."/>
            <person name="Honaas L."/>
            <person name="Yang Z."/>
            <person name="Spallek T."/>
            <person name="Conn C.E."/>
            <person name="Ichihashi Y."/>
            <person name="Cheong K."/>
            <person name="Cui S."/>
            <person name="Der J.P."/>
            <person name="Gundlach H."/>
            <person name="Jiao Y."/>
            <person name="Hori C."/>
            <person name="Ishida J.K."/>
            <person name="Kasahara H."/>
            <person name="Kiba T."/>
            <person name="Kim M.S."/>
            <person name="Koo N."/>
            <person name="Laohavisit A."/>
            <person name="Lee Y.H."/>
            <person name="Lumba S."/>
            <person name="McCourt P."/>
            <person name="Mortimer J.C."/>
            <person name="Mutuku J.M."/>
            <person name="Nomura T."/>
            <person name="Sasaki-Sekimoto Y."/>
            <person name="Seto Y."/>
            <person name="Wang Y."/>
            <person name="Wakatake T."/>
            <person name="Sakakibara H."/>
            <person name="Demura T."/>
            <person name="Yamaguchi S."/>
            <person name="Yoneyama K."/>
            <person name="Manabe R.I."/>
            <person name="Nelson D.C."/>
            <person name="Schulman A.H."/>
            <person name="Timko M.P."/>
            <person name="dePamphilis C.W."/>
            <person name="Choi D."/>
            <person name="Shirasu K."/>
        </authorList>
    </citation>
    <scope>NUCLEOTIDE SEQUENCE [LARGE SCALE GENOMIC DNA]</scope>
    <source>
        <strain evidence="2">cv. UVA1</strain>
    </source>
</reference>
<dbReference type="AlphaFoldDB" id="A0A5A7PRB3"/>
<organism evidence="1 2">
    <name type="scientific">Striga asiatica</name>
    <name type="common">Asiatic witchweed</name>
    <name type="synonym">Buchnera asiatica</name>
    <dbReference type="NCBI Taxonomy" id="4170"/>
    <lineage>
        <taxon>Eukaryota</taxon>
        <taxon>Viridiplantae</taxon>
        <taxon>Streptophyta</taxon>
        <taxon>Embryophyta</taxon>
        <taxon>Tracheophyta</taxon>
        <taxon>Spermatophyta</taxon>
        <taxon>Magnoliopsida</taxon>
        <taxon>eudicotyledons</taxon>
        <taxon>Gunneridae</taxon>
        <taxon>Pentapetalae</taxon>
        <taxon>asterids</taxon>
        <taxon>lamiids</taxon>
        <taxon>Lamiales</taxon>
        <taxon>Orobanchaceae</taxon>
        <taxon>Buchnereae</taxon>
        <taxon>Striga</taxon>
    </lineage>
</organism>
<gene>
    <name evidence="1" type="ORF">STAS_11449</name>
</gene>
<sequence>MSESSKDLLLLFFSISKRDSNLPFVLLPLDSPFTFLKFKGICECFILLPPLHKQCIEISFLQSPQVIMAMRKICFRQILDLVGTHNRHQQLSSDLQHVKGLISEVGHGLPVKKYNTMEIAKLFLLAPIPGLELPPFSNDSTEFFLDRFLRAVFLSSVKSSSLFFTDDKPGCIVNRDEPTPKPPPLLLPLSLTFIPKPNAALILCATLQSSFDRVGGGSRGLRFSFEVGQDFVFRQQTHGGANVLPGFIGFRKIGMVEKAPGCPQRALDSWGCASAPVYVQITFAFEARGSVILLL</sequence>